<protein>
    <submittedName>
        <fullName evidence="2">Uncharacterized protein</fullName>
    </submittedName>
</protein>
<dbReference type="Proteomes" id="UP000292957">
    <property type="component" value="Unassembled WGS sequence"/>
</dbReference>
<reference evidence="2" key="1">
    <citation type="submission" date="2019-01" db="EMBL/GenBank/DDBJ databases">
        <title>Draft genome sequences of three monokaryotic isolates of the white-rot basidiomycete fungus Dichomitus squalens.</title>
        <authorList>
            <consortium name="DOE Joint Genome Institute"/>
            <person name="Lopez S.C."/>
            <person name="Andreopoulos B."/>
            <person name="Pangilinan J."/>
            <person name="Lipzen A."/>
            <person name="Riley R."/>
            <person name="Ahrendt S."/>
            <person name="Ng V."/>
            <person name="Barry K."/>
            <person name="Daum C."/>
            <person name="Grigoriev I.V."/>
            <person name="Hilden K.S."/>
            <person name="Makela M.R."/>
            <person name="de Vries R.P."/>
        </authorList>
    </citation>
    <scope>NUCLEOTIDE SEQUENCE [LARGE SCALE GENOMIC DNA]</scope>
    <source>
        <strain evidence="2">OM18370.1</strain>
    </source>
</reference>
<feature type="compositionally biased region" description="Low complexity" evidence="1">
    <location>
        <begin position="135"/>
        <end position="154"/>
    </location>
</feature>
<feature type="compositionally biased region" description="Acidic residues" evidence="1">
    <location>
        <begin position="72"/>
        <end position="85"/>
    </location>
</feature>
<feature type="compositionally biased region" description="Low complexity" evidence="1">
    <location>
        <begin position="42"/>
        <end position="66"/>
    </location>
</feature>
<accession>A0A4Q9MZ20</accession>
<feature type="compositionally biased region" description="Low complexity" evidence="1">
    <location>
        <begin position="1"/>
        <end position="11"/>
    </location>
</feature>
<dbReference type="EMBL" id="ML143398">
    <property type="protein sequence ID" value="TBU31596.1"/>
    <property type="molecule type" value="Genomic_DNA"/>
</dbReference>
<name>A0A4Q9MZ20_9APHY</name>
<organism evidence="2">
    <name type="scientific">Dichomitus squalens</name>
    <dbReference type="NCBI Taxonomy" id="114155"/>
    <lineage>
        <taxon>Eukaryota</taxon>
        <taxon>Fungi</taxon>
        <taxon>Dikarya</taxon>
        <taxon>Basidiomycota</taxon>
        <taxon>Agaricomycotina</taxon>
        <taxon>Agaricomycetes</taxon>
        <taxon>Polyporales</taxon>
        <taxon>Polyporaceae</taxon>
        <taxon>Dichomitus</taxon>
    </lineage>
</organism>
<feature type="region of interest" description="Disordered" evidence="1">
    <location>
        <begin position="1"/>
        <end position="288"/>
    </location>
</feature>
<dbReference type="OrthoDB" id="2742039at2759"/>
<dbReference type="AlphaFoldDB" id="A0A4Q9MZ20"/>
<feature type="compositionally biased region" description="Low complexity" evidence="1">
    <location>
        <begin position="86"/>
        <end position="96"/>
    </location>
</feature>
<evidence type="ECO:0000256" key="1">
    <source>
        <dbReference type="SAM" id="MobiDB-lite"/>
    </source>
</evidence>
<gene>
    <name evidence="2" type="ORF">BD311DRAFT_752072</name>
</gene>
<sequence length="288" mass="30376">MANHSSSASSSRGGGGSGTRAEQLLASTRKGADRVAGERIMANSSQLSFPSNSSSPSQLASTSTVSPQYTDAELDPDGDEQDEQAQEAQNQASGAQTPEGQPRKKKTRRAGVAITRVRRMQRDVRKLAEEEEANAQRQQPGRSLLQLQPVQVQPTYPGNAHPMQMRLGSPTSPRYGPFQGGMPVAGPASPPPRSLRSPVAGGASASLNVAPLARPHTRNEGSPPGHGLASAAHPHSVTRGPPYDRILEDGDDVVLLPRLPSASPTGSPSIWAYRPEERDTTRPRGGPA</sequence>
<evidence type="ECO:0000313" key="2">
    <source>
        <dbReference type="EMBL" id="TBU31596.1"/>
    </source>
</evidence>
<proteinExistence type="predicted"/>